<name>A0A6V8P147_9ACTN</name>
<feature type="non-terminal residue" evidence="5">
    <location>
        <position position="1"/>
    </location>
</feature>
<dbReference type="InterPro" id="IPR011010">
    <property type="entry name" value="DNA_brk_join_enz"/>
</dbReference>
<sequence>RSFLKFLYREGSIKSNPAKLVPTPKLPKMLPKFLSVDDVFSLVEKPEGIGFLPARDRAILELLYSSGLRVSELSGLNADDINTREGLVRVKGKGKKERIVPAGRKALEAMKTYFIERVLLKKKDGAFFLNRNIASA</sequence>
<keyword evidence="3" id="KW-0233">DNA recombination</keyword>
<dbReference type="GO" id="GO:0015074">
    <property type="term" value="P:DNA integration"/>
    <property type="evidence" value="ECO:0007669"/>
    <property type="project" value="UniProtKB-KW"/>
</dbReference>
<comment type="subcellular location">
    <subcellularLocation>
        <location evidence="1">Cytoplasm</location>
    </subcellularLocation>
</comment>
<dbReference type="EMBL" id="BLRW01000601">
    <property type="protein sequence ID" value="GFP24486.1"/>
    <property type="molecule type" value="Genomic_DNA"/>
</dbReference>
<comment type="caution">
    <text evidence="5">The sequence shown here is derived from an EMBL/GenBank/DDBJ whole genome shotgun (WGS) entry which is preliminary data.</text>
</comment>
<dbReference type="PROSITE" id="PS51898">
    <property type="entry name" value="TYR_RECOMBINASE"/>
    <property type="match status" value="1"/>
</dbReference>
<dbReference type="PANTHER" id="PTHR30349">
    <property type="entry name" value="PHAGE INTEGRASE-RELATED"/>
    <property type="match status" value="1"/>
</dbReference>
<dbReference type="Gene3D" id="1.10.443.10">
    <property type="entry name" value="Intergrase catalytic core"/>
    <property type="match status" value="1"/>
</dbReference>
<protein>
    <submittedName>
        <fullName evidence="5">Integrase/recombinase XerD</fullName>
    </submittedName>
</protein>
<dbReference type="InterPro" id="IPR050090">
    <property type="entry name" value="Tyrosine_recombinase_XerCD"/>
</dbReference>
<evidence type="ECO:0000259" key="4">
    <source>
        <dbReference type="PROSITE" id="PS51898"/>
    </source>
</evidence>
<reference evidence="5 6" key="1">
    <citation type="journal article" date="2020" name="Front. Microbiol.">
        <title>Single-cell genomics of novel Actinobacteria with the Wood-Ljungdahl pathway discovered in a serpentinizing system.</title>
        <authorList>
            <person name="Merino N."/>
            <person name="Kawai M."/>
            <person name="Boyd E.S."/>
            <person name="Colman D.R."/>
            <person name="McGlynn S.E."/>
            <person name="Nealson K.H."/>
            <person name="Kurokawa K."/>
            <person name="Hongoh Y."/>
        </authorList>
    </citation>
    <scope>NUCLEOTIDE SEQUENCE [LARGE SCALE GENOMIC DNA]</scope>
    <source>
        <strain evidence="5 6">S09_30</strain>
    </source>
</reference>
<dbReference type="InterPro" id="IPR002104">
    <property type="entry name" value="Integrase_catalytic"/>
</dbReference>
<dbReference type="InterPro" id="IPR013762">
    <property type="entry name" value="Integrase-like_cat_sf"/>
</dbReference>
<dbReference type="GO" id="GO:0005737">
    <property type="term" value="C:cytoplasm"/>
    <property type="evidence" value="ECO:0007669"/>
    <property type="project" value="UniProtKB-SubCell"/>
</dbReference>
<evidence type="ECO:0000256" key="3">
    <source>
        <dbReference type="ARBA" id="ARBA00023172"/>
    </source>
</evidence>
<evidence type="ECO:0000313" key="6">
    <source>
        <dbReference type="Proteomes" id="UP000585609"/>
    </source>
</evidence>
<dbReference type="GO" id="GO:0006310">
    <property type="term" value="P:DNA recombination"/>
    <property type="evidence" value="ECO:0007669"/>
    <property type="project" value="UniProtKB-KW"/>
</dbReference>
<dbReference type="PANTHER" id="PTHR30349:SF77">
    <property type="entry name" value="TYROSINE RECOMBINASE XERC"/>
    <property type="match status" value="1"/>
</dbReference>
<evidence type="ECO:0000256" key="1">
    <source>
        <dbReference type="ARBA" id="ARBA00004496"/>
    </source>
</evidence>
<accession>A0A6V8P147</accession>
<dbReference type="AlphaFoldDB" id="A0A6V8P147"/>
<feature type="domain" description="Tyr recombinase" evidence="4">
    <location>
        <begin position="29"/>
        <end position="136"/>
    </location>
</feature>
<dbReference type="Pfam" id="PF00589">
    <property type="entry name" value="Phage_integrase"/>
    <property type="match status" value="1"/>
</dbReference>
<organism evidence="5 6">
    <name type="scientific">Candidatus Hakubella thermalkaliphila</name>
    <dbReference type="NCBI Taxonomy" id="2754717"/>
    <lineage>
        <taxon>Bacteria</taxon>
        <taxon>Bacillati</taxon>
        <taxon>Actinomycetota</taxon>
        <taxon>Actinomycetota incertae sedis</taxon>
        <taxon>Candidatus Hakubellales</taxon>
        <taxon>Candidatus Hakubellaceae</taxon>
        <taxon>Candidatus Hakubella</taxon>
    </lineage>
</organism>
<gene>
    <name evidence="5" type="ORF">HKBW3S09_01953</name>
</gene>
<keyword evidence="2" id="KW-0229">DNA integration</keyword>
<evidence type="ECO:0000256" key="2">
    <source>
        <dbReference type="ARBA" id="ARBA00022908"/>
    </source>
</evidence>
<evidence type="ECO:0000313" key="5">
    <source>
        <dbReference type="EMBL" id="GFP24486.1"/>
    </source>
</evidence>
<dbReference type="Proteomes" id="UP000585609">
    <property type="component" value="Unassembled WGS sequence"/>
</dbReference>
<dbReference type="SUPFAM" id="SSF56349">
    <property type="entry name" value="DNA breaking-rejoining enzymes"/>
    <property type="match status" value="1"/>
</dbReference>
<proteinExistence type="predicted"/>
<dbReference type="GO" id="GO:0003677">
    <property type="term" value="F:DNA binding"/>
    <property type="evidence" value="ECO:0007669"/>
    <property type="project" value="InterPro"/>
</dbReference>